<evidence type="ECO:0000313" key="2">
    <source>
        <dbReference type="Proteomes" id="UP000019478"/>
    </source>
</evidence>
<dbReference type="PANTHER" id="PTHR28139:SF1">
    <property type="entry name" value="UPF0768 PROTEIN YBL029C-A"/>
    <property type="match status" value="1"/>
</dbReference>
<dbReference type="HOGENOM" id="CLU_2133202_0_0_1"/>
<protein>
    <submittedName>
        <fullName evidence="1">Uncharacterized protein</fullName>
    </submittedName>
</protein>
<dbReference type="PANTHER" id="PTHR28139">
    <property type="entry name" value="UPF0768 PROTEIN YBL029C-A"/>
    <property type="match status" value="1"/>
</dbReference>
<reference evidence="1 2" key="1">
    <citation type="submission" date="2013-03" db="EMBL/GenBank/DDBJ databases">
        <title>The Genome Sequence of Capronia epimyces CBS 606.96.</title>
        <authorList>
            <consortium name="The Broad Institute Genomics Platform"/>
            <person name="Cuomo C."/>
            <person name="de Hoog S."/>
            <person name="Gorbushina A."/>
            <person name="Walker B."/>
            <person name="Young S.K."/>
            <person name="Zeng Q."/>
            <person name="Gargeya S."/>
            <person name="Fitzgerald M."/>
            <person name="Haas B."/>
            <person name="Abouelleil A."/>
            <person name="Allen A.W."/>
            <person name="Alvarado L."/>
            <person name="Arachchi H.M."/>
            <person name="Berlin A.M."/>
            <person name="Chapman S.B."/>
            <person name="Gainer-Dewar J."/>
            <person name="Goldberg J."/>
            <person name="Griggs A."/>
            <person name="Gujja S."/>
            <person name="Hansen M."/>
            <person name="Howarth C."/>
            <person name="Imamovic A."/>
            <person name="Ireland A."/>
            <person name="Larimer J."/>
            <person name="McCowan C."/>
            <person name="Murphy C."/>
            <person name="Pearson M."/>
            <person name="Poon T.W."/>
            <person name="Priest M."/>
            <person name="Roberts A."/>
            <person name="Saif S."/>
            <person name="Shea T."/>
            <person name="Sisk P."/>
            <person name="Sykes S."/>
            <person name="Wortman J."/>
            <person name="Nusbaum C."/>
            <person name="Birren B."/>
        </authorList>
    </citation>
    <scope>NUCLEOTIDE SEQUENCE [LARGE SCALE GENOMIC DNA]</scope>
    <source>
        <strain evidence="1 2">CBS 606.96</strain>
    </source>
</reference>
<organism evidence="1 2">
    <name type="scientific">Capronia epimyces CBS 606.96</name>
    <dbReference type="NCBI Taxonomy" id="1182542"/>
    <lineage>
        <taxon>Eukaryota</taxon>
        <taxon>Fungi</taxon>
        <taxon>Dikarya</taxon>
        <taxon>Ascomycota</taxon>
        <taxon>Pezizomycotina</taxon>
        <taxon>Eurotiomycetes</taxon>
        <taxon>Chaetothyriomycetidae</taxon>
        <taxon>Chaetothyriales</taxon>
        <taxon>Herpotrichiellaceae</taxon>
        <taxon>Capronia</taxon>
    </lineage>
</organism>
<dbReference type="RefSeq" id="XP_007731488.1">
    <property type="nucleotide sequence ID" value="XM_007733298.1"/>
</dbReference>
<dbReference type="STRING" id="1182542.W9YLG4"/>
<sequence length="113" mass="12661">MAFCFVMGTNDFTGPLKGYESITAQCHNCGNWSAHPISSWEWFTFCFIPVIPLGSKHKDVGPLLQRVVLVHAETSRSLLAQSAGFAKIYGIDRMSSRNKAKGQLYPHSNKDRR</sequence>
<dbReference type="AlphaFoldDB" id="W9YLG4"/>
<dbReference type="EMBL" id="AMGY01000002">
    <property type="protein sequence ID" value="EXJ90091.1"/>
    <property type="molecule type" value="Genomic_DNA"/>
</dbReference>
<proteinExistence type="predicted"/>
<dbReference type="GeneID" id="19167288"/>
<dbReference type="OrthoDB" id="5545479at2759"/>
<comment type="caution">
    <text evidence="1">The sequence shown here is derived from an EMBL/GenBank/DDBJ whole genome shotgun (WGS) entry which is preliminary data.</text>
</comment>
<evidence type="ECO:0000313" key="1">
    <source>
        <dbReference type="EMBL" id="EXJ90091.1"/>
    </source>
</evidence>
<dbReference type="Proteomes" id="UP000019478">
    <property type="component" value="Unassembled WGS sequence"/>
</dbReference>
<accession>W9YLG4</accession>
<keyword evidence="2" id="KW-1185">Reference proteome</keyword>
<gene>
    <name evidence="1" type="ORF">A1O3_03160</name>
</gene>
<name>W9YLG4_9EURO</name>